<evidence type="ECO:0000256" key="2">
    <source>
        <dbReference type="SAM" id="Phobius"/>
    </source>
</evidence>
<feature type="region of interest" description="Disordered" evidence="1">
    <location>
        <begin position="256"/>
        <end position="285"/>
    </location>
</feature>
<keyword evidence="2" id="KW-0472">Membrane</keyword>
<feature type="domain" description="TNase-like" evidence="3">
    <location>
        <begin position="124"/>
        <end position="253"/>
    </location>
</feature>
<feature type="transmembrane region" description="Helical" evidence="2">
    <location>
        <begin position="34"/>
        <end position="57"/>
    </location>
</feature>
<feature type="compositionally biased region" description="Pro residues" evidence="1">
    <location>
        <begin position="106"/>
        <end position="119"/>
    </location>
</feature>
<keyword evidence="2" id="KW-1133">Transmembrane helix</keyword>
<dbReference type="Pfam" id="PF05901">
    <property type="entry name" value="Excalibur"/>
    <property type="match status" value="1"/>
</dbReference>
<dbReference type="InterPro" id="IPR008613">
    <property type="entry name" value="Excalibur_Ca-bd_domain"/>
</dbReference>
<evidence type="ECO:0000259" key="3">
    <source>
        <dbReference type="PROSITE" id="PS50830"/>
    </source>
</evidence>
<evidence type="ECO:0000256" key="1">
    <source>
        <dbReference type="SAM" id="MobiDB-lite"/>
    </source>
</evidence>
<dbReference type="PROSITE" id="PS50830">
    <property type="entry name" value="TNASE_3"/>
    <property type="match status" value="1"/>
</dbReference>
<dbReference type="SUPFAM" id="SSF50199">
    <property type="entry name" value="Staphylococcal nuclease"/>
    <property type="match status" value="1"/>
</dbReference>
<protein>
    <submittedName>
        <fullName evidence="4">Endonuclease YncB, thermonuclease family</fullName>
    </submittedName>
</protein>
<keyword evidence="4" id="KW-0255">Endonuclease</keyword>
<feature type="region of interest" description="Disordered" evidence="1">
    <location>
        <begin position="304"/>
        <end position="329"/>
    </location>
</feature>
<evidence type="ECO:0000313" key="4">
    <source>
        <dbReference type="EMBL" id="SFS71474.1"/>
    </source>
</evidence>
<dbReference type="AlphaFoldDB" id="A0A1I6S3H4"/>
<feature type="region of interest" description="Disordered" evidence="1">
    <location>
        <begin position="93"/>
        <end position="119"/>
    </location>
</feature>
<dbReference type="InterPro" id="IPR016071">
    <property type="entry name" value="Staphylococal_nuclease_OB-fold"/>
</dbReference>
<dbReference type="STRING" id="95161.SAMN05660874_02854"/>
<feature type="transmembrane region" description="Helical" evidence="2">
    <location>
        <begin position="69"/>
        <end position="87"/>
    </location>
</feature>
<dbReference type="OrthoDB" id="4337778at2"/>
<keyword evidence="4" id="KW-0378">Hydrolase</keyword>
<dbReference type="InterPro" id="IPR035437">
    <property type="entry name" value="SNase_OB-fold_sf"/>
</dbReference>
<dbReference type="RefSeq" id="WP_093417477.1">
    <property type="nucleotide sequence ID" value="NZ_FOZX01000004.1"/>
</dbReference>
<accession>A0A1I6S3H4</accession>
<reference evidence="5" key="1">
    <citation type="submission" date="2016-10" db="EMBL/GenBank/DDBJ databases">
        <authorList>
            <person name="Varghese N."/>
            <person name="Submissions S."/>
        </authorList>
    </citation>
    <scope>NUCLEOTIDE SEQUENCE [LARGE SCALE GENOMIC DNA]</scope>
    <source>
        <strain evidence="5">DSM 44771</strain>
    </source>
</reference>
<dbReference type="EMBL" id="FOZX01000004">
    <property type="protein sequence ID" value="SFS71474.1"/>
    <property type="molecule type" value="Genomic_DNA"/>
</dbReference>
<organism evidence="4 5">
    <name type="scientific">Saccharopolyspora flava</name>
    <dbReference type="NCBI Taxonomy" id="95161"/>
    <lineage>
        <taxon>Bacteria</taxon>
        <taxon>Bacillati</taxon>
        <taxon>Actinomycetota</taxon>
        <taxon>Actinomycetes</taxon>
        <taxon>Pseudonocardiales</taxon>
        <taxon>Pseudonocardiaceae</taxon>
        <taxon>Saccharopolyspora</taxon>
    </lineage>
</organism>
<dbReference type="Gene3D" id="2.40.50.90">
    <property type="match status" value="1"/>
</dbReference>
<keyword evidence="2" id="KW-0812">Transmembrane</keyword>
<name>A0A1I6S3H4_9PSEU</name>
<gene>
    <name evidence="4" type="ORF">SAMN05660874_02854</name>
</gene>
<sequence length="329" mass="34589">MVFGIVYLVGMVATVVMSVLLWQQRARQGRAWPWVMAGVVAAVIWPLTLWPAVGAYWYRRGGSKRAPLIAGASALGAVLALLVIGGLSEPSERAQPAGPQVLREPSSPPPSVAAPEPVVAPAPPQDQALVLDVLDDDRVLIRVPGREPQVVRLAGLQTPSAGQCWEAEARSFAERTLRGTTVRAVFGVGWSSGRSNDPEVSLFLPDGAEYSSVALQQGAAKFYPQSFLAEGLTAELVQAEATAKIAHRGLWNERCNPPAQAVPAPAPAPVPAPAPEPAPIPAPDTGRPVLPAYYANCAQARAAGAAPLHRGDTGYSSKLDRDDDGIACE</sequence>
<feature type="transmembrane region" description="Helical" evidence="2">
    <location>
        <begin position="6"/>
        <end position="22"/>
    </location>
</feature>
<keyword evidence="5" id="KW-1185">Reference proteome</keyword>
<evidence type="ECO:0000313" key="5">
    <source>
        <dbReference type="Proteomes" id="UP000198852"/>
    </source>
</evidence>
<dbReference type="Proteomes" id="UP000198852">
    <property type="component" value="Unassembled WGS sequence"/>
</dbReference>
<feature type="compositionally biased region" description="Pro residues" evidence="1">
    <location>
        <begin position="264"/>
        <end position="282"/>
    </location>
</feature>
<dbReference type="GO" id="GO:0004519">
    <property type="term" value="F:endonuclease activity"/>
    <property type="evidence" value="ECO:0007669"/>
    <property type="project" value="UniProtKB-KW"/>
</dbReference>
<keyword evidence="4" id="KW-0540">Nuclease</keyword>
<dbReference type="SMART" id="SM00894">
    <property type="entry name" value="Excalibur"/>
    <property type="match status" value="1"/>
</dbReference>
<dbReference type="SMART" id="SM00318">
    <property type="entry name" value="SNc"/>
    <property type="match status" value="1"/>
</dbReference>
<proteinExistence type="predicted"/>